<dbReference type="Gene3D" id="3.30.70.270">
    <property type="match status" value="1"/>
</dbReference>
<dbReference type="InterPro" id="IPR043128">
    <property type="entry name" value="Rev_trsase/Diguanyl_cyclase"/>
</dbReference>
<dbReference type="PROSITE" id="PS50887">
    <property type="entry name" value="GGDEF"/>
    <property type="match status" value="1"/>
</dbReference>
<feature type="non-terminal residue" evidence="5">
    <location>
        <position position="1"/>
    </location>
</feature>
<dbReference type="SUPFAM" id="SSF141868">
    <property type="entry name" value="EAL domain-like"/>
    <property type="match status" value="1"/>
</dbReference>
<dbReference type="AlphaFoldDB" id="A0A3B0TS39"/>
<feature type="domain" description="EAL" evidence="3">
    <location>
        <begin position="645"/>
        <end position="904"/>
    </location>
</feature>
<dbReference type="SUPFAM" id="SSF55785">
    <property type="entry name" value="PYP-like sensor domain (PAS domain)"/>
    <property type="match status" value="1"/>
</dbReference>
<reference evidence="5" key="1">
    <citation type="submission" date="2018-06" db="EMBL/GenBank/DDBJ databases">
        <authorList>
            <person name="Zhirakovskaya E."/>
        </authorList>
    </citation>
    <scope>NUCLEOTIDE SEQUENCE</scope>
</reference>
<feature type="transmembrane region" description="Helical" evidence="1">
    <location>
        <begin position="220"/>
        <end position="241"/>
    </location>
</feature>
<dbReference type="SMART" id="SM00267">
    <property type="entry name" value="GGDEF"/>
    <property type="match status" value="1"/>
</dbReference>
<dbReference type="InterPro" id="IPR001633">
    <property type="entry name" value="EAL_dom"/>
</dbReference>
<dbReference type="Pfam" id="PF00990">
    <property type="entry name" value="GGDEF"/>
    <property type="match status" value="1"/>
</dbReference>
<dbReference type="Pfam" id="PF00563">
    <property type="entry name" value="EAL"/>
    <property type="match status" value="1"/>
</dbReference>
<dbReference type="PROSITE" id="PS50113">
    <property type="entry name" value="PAC"/>
    <property type="match status" value="1"/>
</dbReference>
<gene>
    <name evidence="5" type="ORF">MNBD_ALPHA11-1543</name>
</gene>
<dbReference type="CDD" id="cd00130">
    <property type="entry name" value="PAS"/>
    <property type="match status" value="1"/>
</dbReference>
<dbReference type="InterPro" id="IPR000700">
    <property type="entry name" value="PAS-assoc_C"/>
</dbReference>
<feature type="domain" description="PAC" evidence="2">
    <location>
        <begin position="418"/>
        <end position="470"/>
    </location>
</feature>
<dbReference type="InterPro" id="IPR035965">
    <property type="entry name" value="PAS-like_dom_sf"/>
</dbReference>
<dbReference type="InterPro" id="IPR035919">
    <property type="entry name" value="EAL_sf"/>
</dbReference>
<dbReference type="CDD" id="cd01949">
    <property type="entry name" value="GGDEF"/>
    <property type="match status" value="1"/>
</dbReference>
<dbReference type="SUPFAM" id="SSF55073">
    <property type="entry name" value="Nucleotide cyclase"/>
    <property type="match status" value="1"/>
</dbReference>
<sequence>LSTAPGADGIVRRIEVLAAKEGTNPAWALFALSNPSDIQITRLLVAPFFRMPGSGLFTPDLGNARISALTPSAGLRPQRQNDPEADVFEIILDPGATVTFAAELFNAQLPELYIWEPGAYRDYISSFTLFRGTVLGISGLAAVFLTIMFVVKGRGVFPATAAFSWAVLIYLLIDFGVLGPLLGVDNGSVQPYRAASEAGIATTLFGFLFIYLNLHRWHLRFLHLAMALSAIMLALIAFAFLQPSIAATVARSILVILGIFGFALIILLAIRGYDRAVMLVPTWIIYLSWLTFSWMVLSGQISNDIAQSAVAGGLVLMVMLMGFTTVQHAFAEGQVSLGSVSEIERRALALTGSGDYVFDWNIERDRVNVSTEIHTRLGIREGALRGSIKLWLDRVHARDRDRFRTALDTLVELQRGKANLDVRFSAHDGGYRVFRMRAKPVLSGSGSVSRIVGTLQDVTADRASRERLMHDAVHDSLTSLPNKQLFIDRLERALIRARELGGTKPAVLVINLDEFSLLDERIGQSAADSVLLAVSRRISRVMQPMDTLARTSGDQFAAILTSSDSATKIAEIAETMRRGLRTPFNFGDQDVILTASIGITIFDNGPASATEVLRDAELAMYYAKRLGGDRIEAYRASARSIAAYSEASEKDLERAINAGELQVHYQPIYNIQTGKITGAEALMRWNHPSKGLILPSEFIPLAERIGMIEKIGRLALRQAANQTGDWINNFQFDENFFVSINLSTTQLATQSLLNDLRTMVTENPLLAPHIKLEVTESQVMVNPEQSAYVLSALKAMGLGLALDDFGTGHSSLSYLHLFPFDTVKIPAQFVQMSENAGLSHTQGPIMRAIISLANELGLKVVAEGVESTDELKRLRELNCQMAQGFLFDTAMSGNDLQRKLAAQYSK</sequence>
<dbReference type="InterPro" id="IPR052155">
    <property type="entry name" value="Biofilm_reg_signaling"/>
</dbReference>
<dbReference type="SMART" id="SM00086">
    <property type="entry name" value="PAC"/>
    <property type="match status" value="1"/>
</dbReference>
<dbReference type="InterPro" id="IPR013655">
    <property type="entry name" value="PAS_fold_3"/>
</dbReference>
<feature type="transmembrane region" description="Helical" evidence="1">
    <location>
        <begin position="276"/>
        <end position="297"/>
    </location>
</feature>
<dbReference type="InterPro" id="IPR000160">
    <property type="entry name" value="GGDEF_dom"/>
</dbReference>
<evidence type="ECO:0000313" key="5">
    <source>
        <dbReference type="EMBL" id="VAW21451.1"/>
    </source>
</evidence>
<dbReference type="PANTHER" id="PTHR44757:SF2">
    <property type="entry name" value="BIOFILM ARCHITECTURE MAINTENANCE PROTEIN MBAA"/>
    <property type="match status" value="1"/>
</dbReference>
<dbReference type="SMART" id="SM00052">
    <property type="entry name" value="EAL"/>
    <property type="match status" value="1"/>
</dbReference>
<keyword evidence="1" id="KW-1133">Transmembrane helix</keyword>
<dbReference type="InterPro" id="IPR029787">
    <property type="entry name" value="Nucleotide_cyclase"/>
</dbReference>
<evidence type="ECO:0000259" key="3">
    <source>
        <dbReference type="PROSITE" id="PS50883"/>
    </source>
</evidence>
<feature type="domain" description="GGDEF" evidence="4">
    <location>
        <begin position="503"/>
        <end position="636"/>
    </location>
</feature>
<dbReference type="Gene3D" id="3.20.20.450">
    <property type="entry name" value="EAL domain"/>
    <property type="match status" value="1"/>
</dbReference>
<name>A0A3B0TS39_9ZZZZ</name>
<dbReference type="Pfam" id="PF08447">
    <property type="entry name" value="PAS_3"/>
    <property type="match status" value="1"/>
</dbReference>
<dbReference type="InterPro" id="IPR001610">
    <property type="entry name" value="PAC"/>
</dbReference>
<feature type="transmembrane region" description="Helical" evidence="1">
    <location>
        <begin position="309"/>
        <end position="330"/>
    </location>
</feature>
<protein>
    <submittedName>
        <fullName evidence="5">Diguanylate cyclase/phosphodiesterase (GGDEF &amp; EAL domains) with PAS/PAC sensor(S)</fullName>
    </submittedName>
</protein>
<accession>A0A3B0TS39</accession>
<feature type="transmembrane region" description="Helical" evidence="1">
    <location>
        <begin position="253"/>
        <end position="270"/>
    </location>
</feature>
<evidence type="ECO:0000259" key="4">
    <source>
        <dbReference type="PROSITE" id="PS50887"/>
    </source>
</evidence>
<dbReference type="Gene3D" id="3.30.450.20">
    <property type="entry name" value="PAS domain"/>
    <property type="match status" value="1"/>
</dbReference>
<feature type="transmembrane region" description="Helical" evidence="1">
    <location>
        <begin position="129"/>
        <end position="151"/>
    </location>
</feature>
<feature type="transmembrane region" description="Helical" evidence="1">
    <location>
        <begin position="163"/>
        <end position="182"/>
    </location>
</feature>
<keyword evidence="1" id="KW-0812">Transmembrane</keyword>
<dbReference type="CDD" id="cd01948">
    <property type="entry name" value="EAL"/>
    <property type="match status" value="1"/>
</dbReference>
<dbReference type="EMBL" id="UOEQ01000351">
    <property type="protein sequence ID" value="VAW21451.1"/>
    <property type="molecule type" value="Genomic_DNA"/>
</dbReference>
<dbReference type="NCBIfam" id="TIGR00254">
    <property type="entry name" value="GGDEF"/>
    <property type="match status" value="1"/>
</dbReference>
<feature type="transmembrane region" description="Helical" evidence="1">
    <location>
        <begin position="194"/>
        <end position="214"/>
    </location>
</feature>
<keyword evidence="1" id="KW-0472">Membrane</keyword>
<dbReference type="PROSITE" id="PS50883">
    <property type="entry name" value="EAL"/>
    <property type="match status" value="1"/>
</dbReference>
<evidence type="ECO:0000256" key="1">
    <source>
        <dbReference type="SAM" id="Phobius"/>
    </source>
</evidence>
<dbReference type="PANTHER" id="PTHR44757">
    <property type="entry name" value="DIGUANYLATE CYCLASE DGCP"/>
    <property type="match status" value="1"/>
</dbReference>
<evidence type="ECO:0000259" key="2">
    <source>
        <dbReference type="PROSITE" id="PS50113"/>
    </source>
</evidence>
<proteinExistence type="predicted"/>
<organism evidence="5">
    <name type="scientific">hydrothermal vent metagenome</name>
    <dbReference type="NCBI Taxonomy" id="652676"/>
    <lineage>
        <taxon>unclassified sequences</taxon>
        <taxon>metagenomes</taxon>
        <taxon>ecological metagenomes</taxon>
    </lineage>
</organism>
<dbReference type="InterPro" id="IPR000014">
    <property type="entry name" value="PAS"/>
</dbReference>